<dbReference type="EMBL" id="LGSR01000019">
    <property type="protein sequence ID" value="KOS19884.1"/>
    <property type="molecule type" value="Genomic_DNA"/>
</dbReference>
<keyword evidence="2" id="KW-0732">Signal</keyword>
<evidence type="ECO:0000313" key="3">
    <source>
        <dbReference type="EMBL" id="KOS19884.1"/>
    </source>
</evidence>
<comment type="caution">
    <text evidence="3">The sequence shown here is derived from an EMBL/GenBank/DDBJ whole genome shotgun (WGS) entry which is preliminary data.</text>
</comment>
<feature type="region of interest" description="Disordered" evidence="1">
    <location>
        <begin position="498"/>
        <end position="540"/>
    </location>
</feature>
<proteinExistence type="predicted"/>
<feature type="chain" id="PRO_5005818928" evidence="2">
    <location>
        <begin position="26"/>
        <end position="618"/>
    </location>
</feature>
<gene>
    <name evidence="3" type="ORF">ESCO_005808</name>
</gene>
<dbReference type="Gene3D" id="3.20.20.80">
    <property type="entry name" value="Glycosidases"/>
    <property type="match status" value="1"/>
</dbReference>
<sequence>MLTTLRRLGVGLLAATAALSGVAVASSPHGLVTRSLDERAAAGDRLVFCHFMIGIVSDRTSPDDYDADMQLAKSVGIDAFALNIGTDSYTITQLQYAYQSAAKNDMKVFISFDFNWYSTSQGTAVGQMVQQFASMPAQLMVNGKAFVSSFAGDGVDVNAIRAAAGVPITFVPNWHPELSDPSSIDGALNWAAWDSNGRNKAPDNTGDVTVAQGDAAYIEWLQGKIYVAPLSAWFSTHFGPEVSFSKNFVFPSGLLWFNRWQQVLEQGFEAVEIVTWNDYGESHYVGPLSSPHTDDGSSKWANDQPHDGWLDLATPFIAAYKNKDTNVANYITADKIVYWYRRNLNSINCDATDTTFGRPADNSSGNYFEGRPNGWETMPDEVYVAALLKTAGTVTVVSGGQSSSFDLPAGASAFSVPANLGHQAFSLSRGGSTVMSSTSLMDITNICPCGLYNYNAYVGTVPAGFSDPLQPDGLASLTVGLRVTTCLPTPSLGLNPAVSGIASTPGPASPSSTTTTSKANSSPSTTALNPGPTPTGTCNGGTVAEGESGNFTGLCNFACAAGYCPPGPCVCTSFGTPSTPASNGRNGCPLSGEPDAYLGLCSFTCNHGYCPDSACQYC</sequence>
<dbReference type="InterPro" id="IPR005197">
    <property type="entry name" value="Glyco_hydro_71"/>
</dbReference>
<evidence type="ECO:0000256" key="2">
    <source>
        <dbReference type="SAM" id="SignalP"/>
    </source>
</evidence>
<dbReference type="GO" id="GO:0051118">
    <property type="term" value="F:glucan endo-1,3-alpha-glucosidase activity"/>
    <property type="evidence" value="ECO:0007669"/>
    <property type="project" value="InterPro"/>
</dbReference>
<feature type="compositionally biased region" description="Low complexity" evidence="1">
    <location>
        <begin position="502"/>
        <end position="540"/>
    </location>
</feature>
<name>A0A0M8N3J2_ESCWE</name>
<dbReference type="STRING" id="150374.A0A0M8N3J2"/>
<feature type="signal peptide" evidence="2">
    <location>
        <begin position="1"/>
        <end position="25"/>
    </location>
</feature>
<accession>A0A0M8N3J2</accession>
<evidence type="ECO:0000313" key="4">
    <source>
        <dbReference type="Proteomes" id="UP000053831"/>
    </source>
</evidence>
<dbReference type="Proteomes" id="UP000053831">
    <property type="component" value="Unassembled WGS sequence"/>
</dbReference>
<dbReference type="CDD" id="cd11577">
    <property type="entry name" value="GH71"/>
    <property type="match status" value="1"/>
</dbReference>
<dbReference type="AlphaFoldDB" id="A0A0M8N3J2"/>
<dbReference type="Pfam" id="PF03659">
    <property type="entry name" value="Glyco_hydro_71"/>
    <property type="match status" value="1"/>
</dbReference>
<dbReference type="OrthoDB" id="1046782at2759"/>
<keyword evidence="4" id="KW-1185">Reference proteome</keyword>
<evidence type="ECO:0000256" key="1">
    <source>
        <dbReference type="SAM" id="MobiDB-lite"/>
    </source>
</evidence>
<reference evidence="3 4" key="1">
    <citation type="submission" date="2015-07" db="EMBL/GenBank/DDBJ databases">
        <title>The genome of the fungus Escovopsis weberi, a specialized disease agent of ant agriculture.</title>
        <authorList>
            <person name="de Man T.J."/>
            <person name="Stajich J.E."/>
            <person name="Kubicek C.P."/>
            <person name="Chenthamara K."/>
            <person name="Atanasova L."/>
            <person name="Druzhinina I.S."/>
            <person name="Birnbaum S."/>
            <person name="Barribeau S.M."/>
            <person name="Teiling C."/>
            <person name="Suen G."/>
            <person name="Currie C."/>
            <person name="Gerardo N.M."/>
        </authorList>
    </citation>
    <scope>NUCLEOTIDE SEQUENCE [LARGE SCALE GENOMIC DNA]</scope>
</reference>
<protein>
    <submittedName>
        <fullName evidence="3">Glucan endo-1</fullName>
    </submittedName>
</protein>
<organism evidence="3 4">
    <name type="scientific">Escovopsis weberi</name>
    <dbReference type="NCBI Taxonomy" id="150374"/>
    <lineage>
        <taxon>Eukaryota</taxon>
        <taxon>Fungi</taxon>
        <taxon>Dikarya</taxon>
        <taxon>Ascomycota</taxon>
        <taxon>Pezizomycotina</taxon>
        <taxon>Sordariomycetes</taxon>
        <taxon>Hypocreomycetidae</taxon>
        <taxon>Hypocreales</taxon>
        <taxon>Hypocreaceae</taxon>
        <taxon>Escovopsis</taxon>
    </lineage>
</organism>